<protein>
    <submittedName>
        <fullName evidence="11">Uncharacterized protein</fullName>
    </submittedName>
</protein>
<evidence type="ECO:0000313" key="12">
    <source>
        <dbReference type="Proteomes" id="UP001417504"/>
    </source>
</evidence>
<name>A0AAP0IKM3_9MAGN</name>
<dbReference type="GO" id="GO:0018279">
    <property type="term" value="P:protein N-linked glycosylation via asparagine"/>
    <property type="evidence" value="ECO:0007669"/>
    <property type="project" value="TreeGrafter"/>
</dbReference>
<keyword evidence="12" id="KW-1185">Reference proteome</keyword>
<accession>A0AAP0IKM3</accession>
<dbReference type="EMBL" id="JBBNAE010000006">
    <property type="protein sequence ID" value="KAK9117147.1"/>
    <property type="molecule type" value="Genomic_DNA"/>
</dbReference>
<feature type="transmembrane region" description="Helical" evidence="10">
    <location>
        <begin position="182"/>
        <end position="201"/>
    </location>
</feature>
<evidence type="ECO:0000256" key="10">
    <source>
        <dbReference type="SAM" id="Phobius"/>
    </source>
</evidence>
<feature type="transmembrane region" description="Helical" evidence="10">
    <location>
        <begin position="213"/>
        <end position="233"/>
    </location>
</feature>
<dbReference type="PANTHER" id="PTHR12692:SF0">
    <property type="entry name" value="GH11935P"/>
    <property type="match status" value="1"/>
</dbReference>
<sequence>MEPPASGLDWAMVEMPIFSLHFPLCSIIQWHLNGVRVSVPTFNGFSLLKEFYKCGNPGHSCTIRNAKSMLTDETLAQFLTSHPTRSYSLLIFFDTIQLHDKPELHLQSLHSDFALVAHSFISNNKLFFCDIEFKHSQSSFSLFSDQAHFSCLLDSLPDFVQSHTGLSVGPIDRPLAISTRQLILIFLLALVLAPFLVKRVLEGDTLLHEPLLWMTLSMFDYFFSVSGAMHNIIRKMPMFMADPNDPSRLVNQSPSLVPLSKSTPGSILAGQT</sequence>
<evidence type="ECO:0000256" key="6">
    <source>
        <dbReference type="ARBA" id="ARBA00022824"/>
    </source>
</evidence>
<dbReference type="GO" id="GO:0008250">
    <property type="term" value="C:oligosaccharyltransferase complex"/>
    <property type="evidence" value="ECO:0007669"/>
    <property type="project" value="TreeGrafter"/>
</dbReference>
<evidence type="ECO:0000313" key="11">
    <source>
        <dbReference type="EMBL" id="KAK9117147.1"/>
    </source>
</evidence>
<dbReference type="Pfam" id="PF04756">
    <property type="entry name" value="OST3_OST6"/>
    <property type="match status" value="2"/>
</dbReference>
<feature type="region of interest" description="Disordered" evidence="9">
    <location>
        <begin position="252"/>
        <end position="272"/>
    </location>
</feature>
<keyword evidence="7 10" id="KW-1133">Transmembrane helix</keyword>
<dbReference type="AlphaFoldDB" id="A0AAP0IKM3"/>
<dbReference type="PANTHER" id="PTHR12692">
    <property type="entry name" value="DOLICHYL-DIPHOSPHOOLIGOSACCHARIDE--PROTEIN GLYCOSYLTRANSFERASE-RELATED"/>
    <property type="match status" value="1"/>
</dbReference>
<dbReference type="Proteomes" id="UP001417504">
    <property type="component" value="Unassembled WGS sequence"/>
</dbReference>
<keyword evidence="5" id="KW-0732">Signal</keyword>
<organism evidence="11 12">
    <name type="scientific">Stephania japonica</name>
    <dbReference type="NCBI Taxonomy" id="461633"/>
    <lineage>
        <taxon>Eukaryota</taxon>
        <taxon>Viridiplantae</taxon>
        <taxon>Streptophyta</taxon>
        <taxon>Embryophyta</taxon>
        <taxon>Tracheophyta</taxon>
        <taxon>Spermatophyta</taxon>
        <taxon>Magnoliopsida</taxon>
        <taxon>Ranunculales</taxon>
        <taxon>Menispermaceae</taxon>
        <taxon>Menispermoideae</taxon>
        <taxon>Cissampelideae</taxon>
        <taxon>Stephania</taxon>
    </lineage>
</organism>
<keyword evidence="8 10" id="KW-0472">Membrane</keyword>
<proteinExistence type="inferred from homology"/>
<reference evidence="11 12" key="1">
    <citation type="submission" date="2024-01" db="EMBL/GenBank/DDBJ databases">
        <title>Genome assemblies of Stephania.</title>
        <authorList>
            <person name="Yang L."/>
        </authorList>
    </citation>
    <scope>NUCLEOTIDE SEQUENCE [LARGE SCALE GENOMIC DNA]</scope>
    <source>
        <strain evidence="11">QJT</strain>
        <tissue evidence="11">Leaf</tissue>
    </source>
</reference>
<comment type="subcellular location">
    <subcellularLocation>
        <location evidence="2">Endoplasmic reticulum membrane</location>
        <topology evidence="2">Multi-pass membrane protein</topology>
    </subcellularLocation>
</comment>
<comment type="similarity">
    <text evidence="3">Belongs to the OST3/OST6 family.</text>
</comment>
<comment type="function">
    <text evidence="1">Subunit of the oligosaccharyl transferase (OST) complex that catalyzes the initial transfer of a defined glycan (Glc(3)Man(9)GlcNAc(2) in eukaryotes) from the lipid carrier dolichol-pyrophosphate to an asparagine residue within an Asn-X-Ser/Thr consensus motif in nascent polypeptide chains, the first step in protein N-glycosylation. N-glycosylation occurs cotranslationally and the complex associates with the Sec61 complex at the channel-forming translocon complex that mediates protein translocation across the endoplasmic reticulum (ER). All subunits are required for a maximal enzyme activity.</text>
</comment>
<evidence type="ECO:0000256" key="7">
    <source>
        <dbReference type="ARBA" id="ARBA00022989"/>
    </source>
</evidence>
<evidence type="ECO:0000256" key="4">
    <source>
        <dbReference type="ARBA" id="ARBA00022692"/>
    </source>
</evidence>
<evidence type="ECO:0000256" key="3">
    <source>
        <dbReference type="ARBA" id="ARBA00009561"/>
    </source>
</evidence>
<keyword evidence="6" id="KW-0256">Endoplasmic reticulum</keyword>
<evidence type="ECO:0000256" key="8">
    <source>
        <dbReference type="ARBA" id="ARBA00023136"/>
    </source>
</evidence>
<evidence type="ECO:0000256" key="9">
    <source>
        <dbReference type="SAM" id="MobiDB-lite"/>
    </source>
</evidence>
<evidence type="ECO:0000256" key="1">
    <source>
        <dbReference type="ARBA" id="ARBA00002791"/>
    </source>
</evidence>
<keyword evidence="4 10" id="KW-0812">Transmembrane</keyword>
<evidence type="ECO:0000256" key="5">
    <source>
        <dbReference type="ARBA" id="ARBA00022729"/>
    </source>
</evidence>
<evidence type="ECO:0000256" key="2">
    <source>
        <dbReference type="ARBA" id="ARBA00004477"/>
    </source>
</evidence>
<comment type="caution">
    <text evidence="11">The sequence shown here is derived from an EMBL/GenBank/DDBJ whole genome shotgun (WGS) entry which is preliminary data.</text>
</comment>
<gene>
    <name evidence="11" type="ORF">Sjap_016094</name>
</gene>
<dbReference type="InterPro" id="IPR021149">
    <property type="entry name" value="OligosaccharylTrfase_OST3/OST6"/>
</dbReference>